<dbReference type="OrthoDB" id="2959485at2"/>
<dbReference type="EMBL" id="PZZP01000004">
    <property type="protein sequence ID" value="PTM53276.1"/>
    <property type="molecule type" value="Genomic_DNA"/>
</dbReference>
<keyword evidence="1" id="KW-0472">Membrane</keyword>
<gene>
    <name evidence="2" type="ORF">C8J48_3600</name>
</gene>
<evidence type="ECO:0000256" key="1">
    <source>
        <dbReference type="SAM" id="Phobius"/>
    </source>
</evidence>
<dbReference type="InterPro" id="IPR010390">
    <property type="entry name" value="ABC-2_transporter-like"/>
</dbReference>
<accession>A0A2T4Z0L5</accession>
<evidence type="ECO:0000313" key="3">
    <source>
        <dbReference type="Proteomes" id="UP000241639"/>
    </source>
</evidence>
<dbReference type="PANTHER" id="PTHR36832">
    <property type="entry name" value="SLR1174 PROTEIN-RELATED"/>
    <property type="match status" value="1"/>
</dbReference>
<organism evidence="2 3">
    <name type="scientific">Desmospora activa DSM 45169</name>
    <dbReference type="NCBI Taxonomy" id="1121389"/>
    <lineage>
        <taxon>Bacteria</taxon>
        <taxon>Bacillati</taxon>
        <taxon>Bacillota</taxon>
        <taxon>Bacilli</taxon>
        <taxon>Bacillales</taxon>
        <taxon>Thermoactinomycetaceae</taxon>
        <taxon>Desmospora</taxon>
    </lineage>
</organism>
<dbReference type="RefSeq" id="WP_146160528.1">
    <property type="nucleotide sequence ID" value="NZ_PZZP01000004.1"/>
</dbReference>
<feature type="transmembrane region" description="Helical" evidence="1">
    <location>
        <begin position="140"/>
        <end position="162"/>
    </location>
</feature>
<dbReference type="AlphaFoldDB" id="A0A2T4Z0L5"/>
<keyword evidence="3" id="KW-1185">Reference proteome</keyword>
<evidence type="ECO:0000313" key="2">
    <source>
        <dbReference type="EMBL" id="PTM53276.1"/>
    </source>
</evidence>
<comment type="caution">
    <text evidence="2">The sequence shown here is derived from an EMBL/GenBank/DDBJ whole genome shotgun (WGS) entry which is preliminary data.</text>
</comment>
<dbReference type="PANTHER" id="PTHR36832:SF2">
    <property type="entry name" value="INTEGRAL MEMBRANE PROTEIN"/>
    <property type="match status" value="1"/>
</dbReference>
<proteinExistence type="predicted"/>
<feature type="transmembrane region" description="Helical" evidence="1">
    <location>
        <begin position="203"/>
        <end position="221"/>
    </location>
</feature>
<name>A0A2T4Z0L5_9BACL</name>
<keyword evidence="1" id="KW-1133">Transmembrane helix</keyword>
<feature type="transmembrane region" description="Helical" evidence="1">
    <location>
        <begin position="60"/>
        <end position="80"/>
    </location>
</feature>
<dbReference type="Proteomes" id="UP000241639">
    <property type="component" value="Unassembled WGS sequence"/>
</dbReference>
<feature type="transmembrane region" description="Helical" evidence="1">
    <location>
        <begin position="115"/>
        <end position="134"/>
    </location>
</feature>
<feature type="transmembrane region" description="Helical" evidence="1">
    <location>
        <begin position="228"/>
        <end position="246"/>
    </location>
</feature>
<feature type="transmembrane region" description="Helical" evidence="1">
    <location>
        <begin position="174"/>
        <end position="191"/>
    </location>
</feature>
<protein>
    <submittedName>
        <fullName evidence="2">ABC-2 type transport system permease protein</fullName>
    </submittedName>
</protein>
<dbReference type="Pfam" id="PF06182">
    <property type="entry name" value="ABC2_membrane_6"/>
    <property type="match status" value="1"/>
</dbReference>
<keyword evidence="1" id="KW-0812">Transmembrane</keyword>
<sequence>MVYWELLIKNIKVQFQYRIAHMINNLGSLIFGFIYIAIWVGVLTGKEEGSPYSATDMTHYMAYGQALLWMTIFLTPGLGIPNRVRNGAISLEMARPVSYFTYTAAQEAGRIIYNLCFRSIPILLIFALTVGIHLPTNPISYLWMTVAAAVAIWLSINLHYLIGISACWTYEISGAHFMIVTLLFGLGGQLVPLDLLPGNLGLWAQWLPFAGVLYTPVIIYLEKAGMEALLIPVLWASVLTLFNLWLTGRARRKLEIQGG</sequence>
<feature type="transmembrane region" description="Helical" evidence="1">
    <location>
        <begin position="21"/>
        <end position="40"/>
    </location>
</feature>
<reference evidence="2 3" key="1">
    <citation type="submission" date="2018-04" db="EMBL/GenBank/DDBJ databases">
        <title>Genomic Encyclopedia of Archaeal and Bacterial Type Strains, Phase II (KMG-II): from individual species to whole genera.</title>
        <authorList>
            <person name="Goeker M."/>
        </authorList>
    </citation>
    <scope>NUCLEOTIDE SEQUENCE [LARGE SCALE GENOMIC DNA]</scope>
    <source>
        <strain evidence="2 3">DSM 45169</strain>
    </source>
</reference>